<dbReference type="EMBL" id="CAFBLX010000521">
    <property type="protein sequence ID" value="CAB4934449.1"/>
    <property type="molecule type" value="Genomic_DNA"/>
</dbReference>
<gene>
    <name evidence="1" type="ORF">UFOPK3472_04281</name>
</gene>
<accession>A0A6J7IU90</accession>
<proteinExistence type="predicted"/>
<evidence type="ECO:0000313" key="1">
    <source>
        <dbReference type="EMBL" id="CAB4934449.1"/>
    </source>
</evidence>
<protein>
    <submittedName>
        <fullName evidence="1">Unannotated protein</fullName>
    </submittedName>
</protein>
<sequence length="51" mass="5317">MSSSGNPAATREPNASTMIAKVTGQENNSAWIMASWLALLKSDHSADDPVG</sequence>
<name>A0A6J7IU90_9ZZZZ</name>
<organism evidence="1">
    <name type="scientific">freshwater metagenome</name>
    <dbReference type="NCBI Taxonomy" id="449393"/>
    <lineage>
        <taxon>unclassified sequences</taxon>
        <taxon>metagenomes</taxon>
        <taxon>ecological metagenomes</taxon>
    </lineage>
</organism>
<reference evidence="1" key="1">
    <citation type="submission" date="2020-05" db="EMBL/GenBank/DDBJ databases">
        <authorList>
            <person name="Chiriac C."/>
            <person name="Salcher M."/>
            <person name="Ghai R."/>
            <person name="Kavagutti S V."/>
        </authorList>
    </citation>
    <scope>NUCLEOTIDE SEQUENCE</scope>
</reference>
<dbReference type="AlphaFoldDB" id="A0A6J7IU90"/>